<feature type="region of interest" description="Disordered" evidence="1">
    <location>
        <begin position="1"/>
        <end position="73"/>
    </location>
</feature>
<gene>
    <name evidence="2" type="ORF">FBUS_00038</name>
</gene>
<name>A0A8E0S5R6_9TREM</name>
<sequence>MWSGRNAPHSDLRDESGMKEPYGHSGPCGGRSNSGSSTAPHNVPSPNVSRGSTDKSRDNLDSNVRGSEPRNSVTVHSRFKQFWVESFVSGRSRTKSENQSIVVPNLQGDGSRVRSPVTELESGSCIPRKDVLPPHAHTITGGSSQAASLLRRLAQYTNMSTPPSDQMSIKSGTDSLKRTTPGKRGLLGHASGVSSAGGRSGSVPIPPAHSLFVQGQHRRHKSPRAVIGRLVSGTGAWGKSAEDVMLSLDLPDPSKLPREEPCSSLEFTKVRLKNPKKVN</sequence>
<keyword evidence="3" id="KW-1185">Reference proteome</keyword>
<evidence type="ECO:0000256" key="1">
    <source>
        <dbReference type="SAM" id="MobiDB-lite"/>
    </source>
</evidence>
<dbReference type="AlphaFoldDB" id="A0A8E0S5R6"/>
<dbReference type="OrthoDB" id="449052at2759"/>
<dbReference type="EMBL" id="LUCM01002430">
    <property type="protein sequence ID" value="KAA0197366.1"/>
    <property type="molecule type" value="Genomic_DNA"/>
</dbReference>
<accession>A0A8E0S5R6</accession>
<feature type="compositionally biased region" description="Polar residues" evidence="1">
    <location>
        <begin position="158"/>
        <end position="174"/>
    </location>
</feature>
<feature type="region of interest" description="Disordered" evidence="1">
    <location>
        <begin position="90"/>
        <end position="144"/>
    </location>
</feature>
<feature type="compositionally biased region" description="Polar residues" evidence="1">
    <location>
        <begin position="61"/>
        <end position="73"/>
    </location>
</feature>
<reference evidence="2" key="1">
    <citation type="submission" date="2019-05" db="EMBL/GenBank/DDBJ databases">
        <title>Annotation for the trematode Fasciolopsis buski.</title>
        <authorList>
            <person name="Choi Y.-J."/>
        </authorList>
    </citation>
    <scope>NUCLEOTIDE SEQUENCE</scope>
    <source>
        <strain evidence="2">HT</strain>
        <tissue evidence="2">Whole worm</tissue>
    </source>
</reference>
<dbReference type="Proteomes" id="UP000728185">
    <property type="component" value="Unassembled WGS sequence"/>
</dbReference>
<evidence type="ECO:0000313" key="2">
    <source>
        <dbReference type="EMBL" id="KAA0197366.1"/>
    </source>
</evidence>
<feature type="region of interest" description="Disordered" evidence="1">
    <location>
        <begin position="158"/>
        <end position="222"/>
    </location>
</feature>
<feature type="compositionally biased region" description="Polar residues" evidence="1">
    <location>
        <begin position="31"/>
        <end position="51"/>
    </location>
</feature>
<proteinExistence type="predicted"/>
<comment type="caution">
    <text evidence="2">The sequence shown here is derived from an EMBL/GenBank/DDBJ whole genome shotgun (WGS) entry which is preliminary data.</text>
</comment>
<protein>
    <submittedName>
        <fullName evidence="2">Uncharacterized protein</fullName>
    </submittedName>
</protein>
<evidence type="ECO:0000313" key="3">
    <source>
        <dbReference type="Proteomes" id="UP000728185"/>
    </source>
</evidence>
<feature type="compositionally biased region" description="Low complexity" evidence="1">
    <location>
        <begin position="187"/>
        <end position="203"/>
    </location>
</feature>
<organism evidence="2 3">
    <name type="scientific">Fasciolopsis buskii</name>
    <dbReference type="NCBI Taxonomy" id="27845"/>
    <lineage>
        <taxon>Eukaryota</taxon>
        <taxon>Metazoa</taxon>
        <taxon>Spiralia</taxon>
        <taxon>Lophotrochozoa</taxon>
        <taxon>Platyhelminthes</taxon>
        <taxon>Trematoda</taxon>
        <taxon>Digenea</taxon>
        <taxon>Plagiorchiida</taxon>
        <taxon>Echinostomata</taxon>
        <taxon>Echinostomatoidea</taxon>
        <taxon>Fasciolidae</taxon>
        <taxon>Fasciolopsis</taxon>
    </lineage>
</organism>
<feature type="compositionally biased region" description="Basic and acidic residues" evidence="1">
    <location>
        <begin position="8"/>
        <end position="22"/>
    </location>
</feature>